<dbReference type="Gene3D" id="3.40.50.300">
    <property type="entry name" value="P-loop containing nucleotide triphosphate hydrolases"/>
    <property type="match status" value="1"/>
</dbReference>
<dbReference type="PANTHER" id="PTHR24071">
    <property type="entry name" value="RAN GTPASE"/>
    <property type="match status" value="1"/>
</dbReference>
<protein>
    <recommendedName>
        <fullName evidence="13">GTP-binding nuclear protein</fullName>
    </recommendedName>
</protein>
<dbReference type="PANTHER" id="PTHR24071:SF42">
    <property type="entry name" value="GTP-BINDING NUCLEAR PROTEIN RAN-1-RELATED"/>
    <property type="match status" value="1"/>
</dbReference>
<evidence type="ECO:0000256" key="2">
    <source>
        <dbReference type="ARBA" id="ARBA00022741"/>
    </source>
</evidence>
<dbReference type="PRINTS" id="PR00627">
    <property type="entry name" value="GTPRANTC4"/>
</dbReference>
<name>A0ABD3L6Z9_EUCGL</name>
<evidence type="ECO:0000256" key="4">
    <source>
        <dbReference type="ARBA" id="ARBA00023134"/>
    </source>
</evidence>
<accession>A0ABD3L6Z9</accession>
<evidence type="ECO:0000313" key="10">
    <source>
        <dbReference type="EMBL" id="KAL3747597.1"/>
    </source>
</evidence>
<evidence type="ECO:0000313" key="12">
    <source>
        <dbReference type="Proteomes" id="UP001634007"/>
    </source>
</evidence>
<evidence type="ECO:0000256" key="1">
    <source>
        <dbReference type="ARBA" id="ARBA00022448"/>
    </source>
</evidence>
<dbReference type="InterPro" id="IPR001806">
    <property type="entry name" value="Small_GTPase"/>
</dbReference>
<evidence type="ECO:0000313" key="11">
    <source>
        <dbReference type="EMBL" id="KAL3747604.1"/>
    </source>
</evidence>
<evidence type="ECO:0000256" key="6">
    <source>
        <dbReference type="SAM" id="MobiDB-lite"/>
    </source>
</evidence>
<dbReference type="SMART" id="SM00176">
    <property type="entry name" value="RAN"/>
    <property type="match status" value="1"/>
</dbReference>
<comment type="caution">
    <text evidence="9">The sequence shown here is derived from an EMBL/GenBank/DDBJ whole genome shotgun (WGS) entry which is preliminary data.</text>
</comment>
<evidence type="ECO:0000313" key="8">
    <source>
        <dbReference type="EMBL" id="KAL3747579.1"/>
    </source>
</evidence>
<proteinExistence type="predicted"/>
<dbReference type="SMART" id="SM00174">
    <property type="entry name" value="RHO"/>
    <property type="match status" value="1"/>
</dbReference>
<keyword evidence="4" id="KW-0342">GTP-binding</keyword>
<evidence type="ECO:0000313" key="9">
    <source>
        <dbReference type="EMBL" id="KAL3747586.1"/>
    </source>
</evidence>
<dbReference type="Proteomes" id="UP001634007">
    <property type="component" value="Unassembled WGS sequence"/>
</dbReference>
<evidence type="ECO:0000256" key="5">
    <source>
        <dbReference type="ARBA" id="ARBA00024659"/>
    </source>
</evidence>
<organism evidence="9 12">
    <name type="scientific">Eucalyptus globulus</name>
    <name type="common">Tasmanian blue gum</name>
    <dbReference type="NCBI Taxonomy" id="34317"/>
    <lineage>
        <taxon>Eukaryota</taxon>
        <taxon>Viridiplantae</taxon>
        <taxon>Streptophyta</taxon>
        <taxon>Embryophyta</taxon>
        <taxon>Tracheophyta</taxon>
        <taxon>Spermatophyta</taxon>
        <taxon>Magnoliopsida</taxon>
        <taxon>eudicotyledons</taxon>
        <taxon>Gunneridae</taxon>
        <taxon>Pentapetalae</taxon>
        <taxon>rosids</taxon>
        <taxon>malvids</taxon>
        <taxon>Myrtales</taxon>
        <taxon>Myrtaceae</taxon>
        <taxon>Myrtoideae</taxon>
        <taxon>Eucalypteae</taxon>
        <taxon>Eucalyptus</taxon>
    </lineage>
</organism>
<dbReference type="EMBL" id="JBJKBG010000003">
    <property type="protein sequence ID" value="KAL3747597.1"/>
    <property type="molecule type" value="Genomic_DNA"/>
</dbReference>
<evidence type="ECO:0000256" key="3">
    <source>
        <dbReference type="ARBA" id="ARBA00022927"/>
    </source>
</evidence>
<dbReference type="EMBL" id="JBJKBG010000003">
    <property type="protein sequence ID" value="KAL3747586.1"/>
    <property type="molecule type" value="Genomic_DNA"/>
</dbReference>
<dbReference type="InterPro" id="IPR027417">
    <property type="entry name" value="P-loop_NTPase"/>
</dbReference>
<comment type="function">
    <text evidence="5">GTP-binding protein involved in nucleocytoplasmic transport. Required for the import of protein into the nucleus and also for RNA export. Involved in chromatin condensation and control of cell cycle.</text>
</comment>
<dbReference type="AlphaFoldDB" id="A0ABD3L6Z9"/>
<keyword evidence="3" id="KW-0653">Protein transport</keyword>
<sequence length="310" mass="33730">MSRRSRIPPPIISFRGDVTIDYDLDRPIFEVQGPVTFRMRRFPVADSEGRPSTDSLHLNFKLLIVGADGGTGKSIFVDSEHTATIGGVDVYPLEFITNVGKITFNCWDTSGQGKEAGGVLTDYYNGGQCAIIIFDATSLSTYGNVATWLAHLRRFCKDIPVVLCGKKVDLKNRRVVKEELASQLGENLPCYDEVSALGSSYNLDEPFLYLARTLTGDRNLQFVESPALAPRDVPIDFAFLERGKAVELRGLVEVVRPAPLPDNSDDDEDEEDLSALQPRALARDRAIAGESSVAGASLSSPVAGHPPSSP</sequence>
<dbReference type="InterPro" id="IPR002041">
    <property type="entry name" value="Ran_GTPase"/>
</dbReference>
<dbReference type="EMBL" id="JBJKBG010000003">
    <property type="protein sequence ID" value="KAL3747604.1"/>
    <property type="molecule type" value="Genomic_DNA"/>
</dbReference>
<feature type="region of interest" description="Disordered" evidence="6">
    <location>
        <begin position="257"/>
        <end position="277"/>
    </location>
</feature>
<dbReference type="GO" id="GO:0005525">
    <property type="term" value="F:GTP binding"/>
    <property type="evidence" value="ECO:0007669"/>
    <property type="project" value="UniProtKB-KW"/>
</dbReference>
<keyword evidence="1" id="KW-0813">Transport</keyword>
<dbReference type="EMBL" id="JBJKBG010000003">
    <property type="protein sequence ID" value="KAL3747572.1"/>
    <property type="molecule type" value="Genomic_DNA"/>
</dbReference>
<dbReference type="GO" id="GO:0015031">
    <property type="term" value="P:protein transport"/>
    <property type="evidence" value="ECO:0007669"/>
    <property type="project" value="UniProtKB-KW"/>
</dbReference>
<feature type="compositionally biased region" description="Acidic residues" evidence="6">
    <location>
        <begin position="263"/>
        <end position="273"/>
    </location>
</feature>
<dbReference type="SMART" id="SM00175">
    <property type="entry name" value="RAB"/>
    <property type="match status" value="1"/>
</dbReference>
<dbReference type="Pfam" id="PF00071">
    <property type="entry name" value="Ras"/>
    <property type="match status" value="1"/>
</dbReference>
<reference evidence="9 12" key="1">
    <citation type="submission" date="2024-11" db="EMBL/GenBank/DDBJ databases">
        <title>Chromosome-level genome assembly of Eucalyptus globulus Labill. provides insights into its genome evolution.</title>
        <authorList>
            <person name="Li X."/>
        </authorList>
    </citation>
    <scope>NUCLEOTIDE SEQUENCE [LARGE SCALE GENOMIC DNA]</scope>
    <source>
        <strain evidence="9">CL2024</strain>
        <tissue evidence="9">Fresh tender leaves</tissue>
    </source>
</reference>
<dbReference type="SUPFAM" id="SSF52540">
    <property type="entry name" value="P-loop containing nucleoside triphosphate hydrolases"/>
    <property type="match status" value="1"/>
</dbReference>
<keyword evidence="12" id="KW-1185">Reference proteome</keyword>
<evidence type="ECO:0000313" key="7">
    <source>
        <dbReference type="EMBL" id="KAL3747572.1"/>
    </source>
</evidence>
<dbReference type="EMBL" id="JBJKBG010000003">
    <property type="protein sequence ID" value="KAL3747579.1"/>
    <property type="molecule type" value="Genomic_DNA"/>
</dbReference>
<gene>
    <name evidence="7" type="ORF">ACJRO7_016377</name>
    <name evidence="8" type="ORF">ACJRO7_016384</name>
    <name evidence="9" type="ORF">ACJRO7_016391</name>
    <name evidence="10" type="ORF">ACJRO7_016402</name>
    <name evidence="11" type="ORF">ACJRO7_016409</name>
</gene>
<dbReference type="SMART" id="SM00173">
    <property type="entry name" value="RAS"/>
    <property type="match status" value="1"/>
</dbReference>
<keyword evidence="2" id="KW-0547">Nucleotide-binding</keyword>
<evidence type="ECO:0008006" key="13">
    <source>
        <dbReference type="Google" id="ProtNLM"/>
    </source>
</evidence>